<protein>
    <submittedName>
        <fullName evidence="6">ABC-2 type transport system ATP-binding protein</fullName>
    </submittedName>
</protein>
<dbReference type="PANTHER" id="PTHR43335:SF4">
    <property type="entry name" value="ABC TRANSPORTER, ATP-BINDING PROTEIN"/>
    <property type="match status" value="1"/>
</dbReference>
<keyword evidence="2" id="KW-0813">Transport</keyword>
<dbReference type="EMBL" id="FMUX01000005">
    <property type="protein sequence ID" value="SCY21415.1"/>
    <property type="molecule type" value="Genomic_DNA"/>
</dbReference>
<evidence type="ECO:0000313" key="6">
    <source>
        <dbReference type="EMBL" id="SCY21415.1"/>
    </source>
</evidence>
<evidence type="ECO:0000256" key="1">
    <source>
        <dbReference type="ARBA" id="ARBA00005417"/>
    </source>
</evidence>
<dbReference type="RefSeq" id="WP_092210313.1">
    <property type="nucleotide sequence ID" value="NZ_FMUX01000005.1"/>
</dbReference>
<evidence type="ECO:0000259" key="5">
    <source>
        <dbReference type="PROSITE" id="PS50893"/>
    </source>
</evidence>
<dbReference type="Gene3D" id="3.40.50.300">
    <property type="entry name" value="P-loop containing nucleotide triphosphate hydrolases"/>
    <property type="match status" value="1"/>
</dbReference>
<dbReference type="InterPro" id="IPR003439">
    <property type="entry name" value="ABC_transporter-like_ATP-bd"/>
</dbReference>
<sequence length="312" mass="34165">MIRVDDVTKDYGAFRAVDGISLEIRKGEILGLLGPNGAGKTTTLKMLTGYFPPTSGEIYYNDAPVSHQPLEIKKRIGYLPESAPLYPNMLVYDFLCYTADVRGIPKAKRLARIKEMSALCSLTEIMDKPIGELSKGLKQRVGLAYAMISDPEILVLDEPTSGLDPNQIVEIRKIIRDIGETRTIIFSTHILSEAEATCDRIAIVHKGKIVADGTTDEIRAGGNGSGPCLKMDVKGASAAEAKNLFQGIGSVARVEASQSKENRCELSVTFKKGQDGREAVYNAVKETDWVLMNFAMEANTLETIFRTLTKEN</sequence>
<evidence type="ECO:0000313" key="7">
    <source>
        <dbReference type="Proteomes" id="UP000198870"/>
    </source>
</evidence>
<name>A0A1G5E3H4_9BACT</name>
<dbReference type="SMART" id="SM00382">
    <property type="entry name" value="AAA"/>
    <property type="match status" value="1"/>
</dbReference>
<dbReference type="SUPFAM" id="SSF52540">
    <property type="entry name" value="P-loop containing nucleoside triphosphate hydrolases"/>
    <property type="match status" value="1"/>
</dbReference>
<accession>A0A1G5E3H4</accession>
<evidence type="ECO:0000256" key="2">
    <source>
        <dbReference type="ARBA" id="ARBA00022448"/>
    </source>
</evidence>
<proteinExistence type="inferred from homology"/>
<keyword evidence="3" id="KW-0547">Nucleotide-binding</keyword>
<dbReference type="CDD" id="cd03230">
    <property type="entry name" value="ABC_DR_subfamily_A"/>
    <property type="match status" value="1"/>
</dbReference>
<dbReference type="OrthoDB" id="9809450at2"/>
<keyword evidence="4 6" id="KW-0067">ATP-binding</keyword>
<feature type="domain" description="ABC transporter" evidence="5">
    <location>
        <begin position="2"/>
        <end position="231"/>
    </location>
</feature>
<dbReference type="AlphaFoldDB" id="A0A1G5E3H4"/>
<evidence type="ECO:0000256" key="4">
    <source>
        <dbReference type="ARBA" id="ARBA00022840"/>
    </source>
</evidence>
<reference evidence="6 7" key="1">
    <citation type="submission" date="2016-10" db="EMBL/GenBank/DDBJ databases">
        <authorList>
            <person name="de Groot N.N."/>
        </authorList>
    </citation>
    <scope>NUCLEOTIDE SEQUENCE [LARGE SCALE GENOMIC DNA]</scope>
    <source>
        <strain evidence="6 7">AA1</strain>
    </source>
</reference>
<dbReference type="Proteomes" id="UP000198870">
    <property type="component" value="Unassembled WGS sequence"/>
</dbReference>
<dbReference type="InterPro" id="IPR003593">
    <property type="entry name" value="AAA+_ATPase"/>
</dbReference>
<gene>
    <name evidence="6" type="ORF">SAMN05216233_105143</name>
</gene>
<dbReference type="Pfam" id="PF00005">
    <property type="entry name" value="ABC_tran"/>
    <property type="match status" value="1"/>
</dbReference>
<organism evidence="6 7">
    <name type="scientific">Desulfoluna spongiiphila</name>
    <dbReference type="NCBI Taxonomy" id="419481"/>
    <lineage>
        <taxon>Bacteria</taxon>
        <taxon>Pseudomonadati</taxon>
        <taxon>Thermodesulfobacteriota</taxon>
        <taxon>Desulfobacteria</taxon>
        <taxon>Desulfobacterales</taxon>
        <taxon>Desulfolunaceae</taxon>
        <taxon>Desulfoluna</taxon>
    </lineage>
</organism>
<dbReference type="PANTHER" id="PTHR43335">
    <property type="entry name" value="ABC TRANSPORTER, ATP-BINDING PROTEIN"/>
    <property type="match status" value="1"/>
</dbReference>
<dbReference type="GO" id="GO:0005524">
    <property type="term" value="F:ATP binding"/>
    <property type="evidence" value="ECO:0007669"/>
    <property type="project" value="UniProtKB-KW"/>
</dbReference>
<dbReference type="GO" id="GO:0016887">
    <property type="term" value="F:ATP hydrolysis activity"/>
    <property type="evidence" value="ECO:0007669"/>
    <property type="project" value="InterPro"/>
</dbReference>
<dbReference type="STRING" id="419481.SAMN05216233_105143"/>
<dbReference type="InterPro" id="IPR027417">
    <property type="entry name" value="P-loop_NTPase"/>
</dbReference>
<evidence type="ECO:0000256" key="3">
    <source>
        <dbReference type="ARBA" id="ARBA00022741"/>
    </source>
</evidence>
<comment type="similarity">
    <text evidence="1">Belongs to the ABC transporter superfamily.</text>
</comment>
<dbReference type="PROSITE" id="PS50893">
    <property type="entry name" value="ABC_TRANSPORTER_2"/>
    <property type="match status" value="1"/>
</dbReference>
<keyword evidence="7" id="KW-1185">Reference proteome</keyword>